<dbReference type="InterPro" id="IPR009081">
    <property type="entry name" value="PP-bd_ACP"/>
</dbReference>
<dbReference type="GO" id="GO:0000036">
    <property type="term" value="F:acyl carrier activity"/>
    <property type="evidence" value="ECO:0007669"/>
    <property type="project" value="TreeGrafter"/>
</dbReference>
<evidence type="ECO:0000313" key="13">
    <source>
        <dbReference type="EMBL" id="KAH9329399.1"/>
    </source>
</evidence>
<keyword evidence="14" id="KW-1185">Reference proteome</keyword>
<evidence type="ECO:0000256" key="1">
    <source>
        <dbReference type="ARBA" id="ARBA00005194"/>
    </source>
</evidence>
<name>A0AA38GUP1_TAXCH</name>
<sequence>KNMQSIKSIVLRNARIKVCADDELFQRGDRISWIMMKRKISQVSAQMSPENFSCLTDRVIELVKKFDSIDANKVSETADFEKDLCLDSLDKVELVMAFEKEFSIEIPDDKADKINSCADAIKYIASQPKYNVQ</sequence>
<dbReference type="Gene3D" id="1.10.1200.10">
    <property type="entry name" value="ACP-like"/>
    <property type="match status" value="1"/>
</dbReference>
<comment type="similarity">
    <text evidence="2">Belongs to the acyl carrier protein (ACP) family.</text>
</comment>
<dbReference type="PROSITE" id="PS50075">
    <property type="entry name" value="CARRIER"/>
    <property type="match status" value="1"/>
</dbReference>
<dbReference type="HAMAP" id="MF_01217">
    <property type="entry name" value="Acyl_carrier"/>
    <property type="match status" value="1"/>
</dbReference>
<keyword evidence="3 11" id="KW-0596">Phosphopantetheine</keyword>
<accession>A0AA38GUP1</accession>
<dbReference type="FunFam" id="1.10.1200.10:FF:000003">
    <property type="entry name" value="Acyl carrier protein"/>
    <property type="match status" value="1"/>
</dbReference>
<evidence type="ECO:0000256" key="6">
    <source>
        <dbReference type="ARBA" id="ARBA00022832"/>
    </source>
</evidence>
<dbReference type="SUPFAM" id="SSF47336">
    <property type="entry name" value="ACP-like"/>
    <property type="match status" value="1"/>
</dbReference>
<dbReference type="Proteomes" id="UP000824469">
    <property type="component" value="Unassembled WGS sequence"/>
</dbReference>
<evidence type="ECO:0000256" key="3">
    <source>
        <dbReference type="ARBA" id="ARBA00022450"/>
    </source>
</evidence>
<dbReference type="GO" id="GO:0000035">
    <property type="term" value="F:acyl binding"/>
    <property type="evidence" value="ECO:0007669"/>
    <property type="project" value="TreeGrafter"/>
</dbReference>
<feature type="domain" description="Carrier" evidence="12">
    <location>
        <begin position="53"/>
        <end position="128"/>
    </location>
</feature>
<dbReference type="InterPro" id="IPR003231">
    <property type="entry name" value="ACP"/>
</dbReference>
<reference evidence="13 14" key="1">
    <citation type="journal article" date="2021" name="Nat. Plants">
        <title>The Taxus genome provides insights into paclitaxel biosynthesis.</title>
        <authorList>
            <person name="Xiong X."/>
            <person name="Gou J."/>
            <person name="Liao Q."/>
            <person name="Li Y."/>
            <person name="Zhou Q."/>
            <person name="Bi G."/>
            <person name="Li C."/>
            <person name="Du R."/>
            <person name="Wang X."/>
            <person name="Sun T."/>
            <person name="Guo L."/>
            <person name="Liang H."/>
            <person name="Lu P."/>
            <person name="Wu Y."/>
            <person name="Zhang Z."/>
            <person name="Ro D.K."/>
            <person name="Shang Y."/>
            <person name="Huang S."/>
            <person name="Yan J."/>
        </authorList>
    </citation>
    <scope>NUCLEOTIDE SEQUENCE [LARGE SCALE GENOMIC DNA]</scope>
    <source>
        <strain evidence="13">Ta-2019</strain>
    </source>
</reference>
<dbReference type="NCBIfam" id="TIGR00517">
    <property type="entry name" value="acyl_carrier"/>
    <property type="match status" value="1"/>
</dbReference>
<evidence type="ECO:0000256" key="5">
    <source>
        <dbReference type="ARBA" id="ARBA00022553"/>
    </source>
</evidence>
<keyword evidence="5" id="KW-0597">Phosphoprotein</keyword>
<evidence type="ECO:0000256" key="4">
    <source>
        <dbReference type="ARBA" id="ARBA00022516"/>
    </source>
</evidence>
<comment type="pathway">
    <text evidence="1">Lipid metabolism; fatty acid biosynthesis.</text>
</comment>
<dbReference type="InterPro" id="IPR036736">
    <property type="entry name" value="ACP-like_sf"/>
</dbReference>
<evidence type="ECO:0000256" key="11">
    <source>
        <dbReference type="RuleBase" id="RU000722"/>
    </source>
</evidence>
<dbReference type="AlphaFoldDB" id="A0AA38GUP1"/>
<dbReference type="Pfam" id="PF00550">
    <property type="entry name" value="PP-binding"/>
    <property type="match status" value="1"/>
</dbReference>
<dbReference type="EMBL" id="JAHRHJ020000001">
    <property type="protein sequence ID" value="KAH9329399.1"/>
    <property type="molecule type" value="Genomic_DNA"/>
</dbReference>
<dbReference type="GO" id="GO:0005739">
    <property type="term" value="C:mitochondrion"/>
    <property type="evidence" value="ECO:0007669"/>
    <property type="project" value="UniProtKB-ARBA"/>
</dbReference>
<dbReference type="PANTHER" id="PTHR20863:SF60">
    <property type="entry name" value="ACYL CARRIER PROTEIN 3, MITOCHONDRIAL"/>
    <property type="match status" value="1"/>
</dbReference>
<feature type="non-terminal residue" evidence="13">
    <location>
        <position position="1"/>
    </location>
</feature>
<gene>
    <name evidence="13" type="ORF">KI387_001507</name>
</gene>
<dbReference type="NCBIfam" id="NF002148">
    <property type="entry name" value="PRK00982.1-2"/>
    <property type="match status" value="1"/>
</dbReference>
<evidence type="ECO:0000313" key="14">
    <source>
        <dbReference type="Proteomes" id="UP000824469"/>
    </source>
</evidence>
<evidence type="ECO:0000256" key="9">
    <source>
        <dbReference type="ARBA" id="ARBA00057783"/>
    </source>
</evidence>
<evidence type="ECO:0000259" key="12">
    <source>
        <dbReference type="PROSITE" id="PS50075"/>
    </source>
</evidence>
<keyword evidence="6" id="KW-0276">Fatty acid metabolism</keyword>
<dbReference type="PANTHER" id="PTHR20863">
    <property type="entry name" value="ACYL CARRIER PROTEIN"/>
    <property type="match status" value="1"/>
</dbReference>
<keyword evidence="8 11" id="KW-0275">Fatty acid biosynthesis</keyword>
<comment type="subunit">
    <text evidence="10">Complex I is composed of at least 49 different subunits.</text>
</comment>
<dbReference type="OMA" id="KINSCAD"/>
<evidence type="ECO:0000256" key="7">
    <source>
        <dbReference type="ARBA" id="ARBA00023098"/>
    </source>
</evidence>
<proteinExistence type="inferred from homology"/>
<evidence type="ECO:0000256" key="2">
    <source>
        <dbReference type="ARBA" id="ARBA00010930"/>
    </source>
</evidence>
<keyword evidence="7" id="KW-0443">Lipid metabolism</keyword>
<evidence type="ECO:0000256" key="10">
    <source>
        <dbReference type="ARBA" id="ARBA00063067"/>
    </source>
</evidence>
<comment type="function">
    <text evidence="9">Carrier of the growing fatty acid chain in fatty acid biosynthesis. May be involved in the synthesis of short and medium chain fatty acids. Accessory and non-catalytic subunit of the mitochondrial membrane respiratory chain NADH dehydrogenase (Complex I), which functions in the transfer of electrons from NADH to the respiratory chain.</text>
</comment>
<protein>
    <recommendedName>
        <fullName evidence="11">Acyl carrier protein</fullName>
    </recommendedName>
</protein>
<evidence type="ECO:0000256" key="8">
    <source>
        <dbReference type="ARBA" id="ARBA00023160"/>
    </source>
</evidence>
<comment type="caution">
    <text evidence="13">The sequence shown here is derived from an EMBL/GenBank/DDBJ whole genome shotgun (WGS) entry which is preliminary data.</text>
</comment>
<keyword evidence="4 11" id="KW-0444">Lipid biosynthesis</keyword>
<organism evidence="13 14">
    <name type="scientific">Taxus chinensis</name>
    <name type="common">Chinese yew</name>
    <name type="synonym">Taxus wallichiana var. chinensis</name>
    <dbReference type="NCBI Taxonomy" id="29808"/>
    <lineage>
        <taxon>Eukaryota</taxon>
        <taxon>Viridiplantae</taxon>
        <taxon>Streptophyta</taxon>
        <taxon>Embryophyta</taxon>
        <taxon>Tracheophyta</taxon>
        <taxon>Spermatophyta</taxon>
        <taxon>Pinopsida</taxon>
        <taxon>Pinidae</taxon>
        <taxon>Conifers II</taxon>
        <taxon>Cupressales</taxon>
        <taxon>Taxaceae</taxon>
        <taxon>Taxus</taxon>
    </lineage>
</organism>